<keyword evidence="1" id="KW-0472">Membrane</keyword>
<dbReference type="EMBL" id="FNHG01000004">
    <property type="protein sequence ID" value="SDM03396.1"/>
    <property type="molecule type" value="Genomic_DNA"/>
</dbReference>
<dbReference type="InterPro" id="IPR009305">
    <property type="entry name" value="Mpo1-like"/>
</dbReference>
<dbReference type="Proteomes" id="UP000199759">
    <property type="component" value="Unassembled WGS sequence"/>
</dbReference>
<dbReference type="PANTHER" id="PTHR34205">
    <property type="entry name" value="TRANSMEMBRANE PROTEIN"/>
    <property type="match status" value="1"/>
</dbReference>
<dbReference type="Pfam" id="PF06127">
    <property type="entry name" value="Mpo1-like"/>
    <property type="match status" value="1"/>
</dbReference>
<keyword evidence="3" id="KW-1185">Reference proteome</keyword>
<feature type="transmembrane region" description="Helical" evidence="1">
    <location>
        <begin position="26"/>
        <end position="43"/>
    </location>
</feature>
<reference evidence="2 3" key="1">
    <citation type="submission" date="2016-10" db="EMBL/GenBank/DDBJ databases">
        <authorList>
            <person name="de Groot N.N."/>
        </authorList>
    </citation>
    <scope>NUCLEOTIDE SEQUENCE [LARGE SCALE GENOMIC DNA]</scope>
    <source>
        <strain evidence="2 3">DSM 16077</strain>
    </source>
</reference>
<keyword evidence="1" id="KW-0812">Transmembrane</keyword>
<proteinExistence type="predicted"/>
<protein>
    <recommendedName>
        <fullName evidence="4">DUF962 domain-containing protein</fullName>
    </recommendedName>
</protein>
<keyword evidence="1" id="KW-1133">Transmembrane helix</keyword>
<accession>A0A1G9PX96</accession>
<evidence type="ECO:0008006" key="4">
    <source>
        <dbReference type="Google" id="ProtNLM"/>
    </source>
</evidence>
<sequence length="118" mass="13632">MREHQNFESFWPYYLREHARPATRHWHYVGSTLAVLVLVGAVLTQTWWALLAVPVAGYFFAWISHAFVERNKPATFTYPLWSLIGDFRMYVMFLTGRLDIELEKAGIADAAGVVRSEP</sequence>
<dbReference type="RefSeq" id="WP_091767749.1">
    <property type="nucleotide sequence ID" value="NZ_FNHG01000004.1"/>
</dbReference>
<feature type="transmembrane region" description="Helical" evidence="1">
    <location>
        <begin position="49"/>
        <end position="68"/>
    </location>
</feature>
<organism evidence="2 3">
    <name type="scientific">Maricaulis salignorans</name>
    <dbReference type="NCBI Taxonomy" id="144026"/>
    <lineage>
        <taxon>Bacteria</taxon>
        <taxon>Pseudomonadati</taxon>
        <taxon>Pseudomonadota</taxon>
        <taxon>Alphaproteobacteria</taxon>
        <taxon>Maricaulales</taxon>
        <taxon>Maricaulaceae</taxon>
        <taxon>Maricaulis</taxon>
    </lineage>
</organism>
<name>A0A1G9PX96_9PROT</name>
<evidence type="ECO:0000313" key="3">
    <source>
        <dbReference type="Proteomes" id="UP000199759"/>
    </source>
</evidence>
<dbReference type="AlphaFoldDB" id="A0A1G9PX96"/>
<gene>
    <name evidence="2" type="ORF">SAMN04488568_10471</name>
</gene>
<evidence type="ECO:0000313" key="2">
    <source>
        <dbReference type="EMBL" id="SDM03396.1"/>
    </source>
</evidence>
<dbReference type="PANTHER" id="PTHR34205:SF2">
    <property type="entry name" value="DUF962 DOMAIN-CONTAINING PROTEIN"/>
    <property type="match status" value="1"/>
</dbReference>
<evidence type="ECO:0000256" key="1">
    <source>
        <dbReference type="SAM" id="Phobius"/>
    </source>
</evidence>
<dbReference type="OrthoDB" id="7356072at2"/>